<sequence>MNRFYGKYRFIINGRKLVFWENRIGLISKDRTTIREMGRNHVPLPPECCMFLVVGPGDGTCWLQACNGETFASNEGALGILTTTPTGLPRYLTRVTGMRFDLASLRAGSTGKLRYYREDRPGIWADIGYQRARALEVDDITETPYITNVASTDLAGSDWTLEQLGDGIDQMTAGSKKVTHFDFTPAGKAVVNLSGENLAGVDFGRADLSECLLTGATLTNTTFDGARLRKAGLDRANFSGATLNNVIFSKASMNSTNLNGVKGVGCDFSDCDLLSVICAGQLGLTSPENAPMRFSRAKFNYALIGTDWKHRIMDWAEIRAISSGARIDATKANLTGVVLSDLNLASSCKFDNAILRNASLAESRMPFASFKGAFLDGTVAPDLAGTDFAGARLQGSSFEDAHCTRANFSGARLDEANFSKARLHKANFTNAYLRRVNFSAVEQRGMSGASFNRAFLVGCNFSGADLSTYQTDTVNMTQAYLHGADFSGANLAGTLMTGAGIAFEEGSLSVRIDSETANPVPYEATLIDPEDTTTRETSCPNGDKGPCSLGQMHSKQPFPTVWPWPRGASDPEQEVEEVRQAD</sequence>
<dbReference type="PANTHER" id="PTHR14136">
    <property type="entry name" value="BTB_POZ DOMAIN-CONTAINING PROTEIN KCTD9"/>
    <property type="match status" value="1"/>
</dbReference>
<comment type="caution">
    <text evidence="2">The sequence shown here is derived from an EMBL/GenBank/DDBJ whole genome shotgun (WGS) entry which is preliminary data.</text>
</comment>
<evidence type="ECO:0000256" key="1">
    <source>
        <dbReference type="SAM" id="MobiDB-lite"/>
    </source>
</evidence>
<dbReference type="EMBL" id="JANFQO010000010">
    <property type="protein sequence ID" value="MCQ4165560.1"/>
    <property type="molecule type" value="Genomic_DNA"/>
</dbReference>
<dbReference type="PANTHER" id="PTHR14136:SF17">
    <property type="entry name" value="BTB_POZ DOMAIN-CONTAINING PROTEIN KCTD9"/>
    <property type="match status" value="1"/>
</dbReference>
<organism evidence="2 3">
    <name type="scientific">Tahibacter harae</name>
    <dbReference type="NCBI Taxonomy" id="2963937"/>
    <lineage>
        <taxon>Bacteria</taxon>
        <taxon>Pseudomonadati</taxon>
        <taxon>Pseudomonadota</taxon>
        <taxon>Gammaproteobacteria</taxon>
        <taxon>Lysobacterales</taxon>
        <taxon>Rhodanobacteraceae</taxon>
        <taxon>Tahibacter</taxon>
    </lineage>
</organism>
<dbReference type="Gene3D" id="2.160.20.80">
    <property type="entry name" value="E3 ubiquitin-protein ligase SopA"/>
    <property type="match status" value="2"/>
</dbReference>
<gene>
    <name evidence="2" type="ORF">NM961_12650</name>
</gene>
<proteinExistence type="predicted"/>
<feature type="region of interest" description="Disordered" evidence="1">
    <location>
        <begin position="528"/>
        <end position="582"/>
    </location>
</feature>
<dbReference type="RefSeq" id="WP_255914749.1">
    <property type="nucleotide sequence ID" value="NZ_JANFQO010000010.1"/>
</dbReference>
<dbReference type="Pfam" id="PF00805">
    <property type="entry name" value="Pentapeptide"/>
    <property type="match status" value="6"/>
</dbReference>
<reference evidence="2" key="1">
    <citation type="submission" date="2022-07" db="EMBL/GenBank/DDBJ databases">
        <title>Tahibacter sp., a new gammaproteobacterium isolated from the silt sample collected at pig farm.</title>
        <authorList>
            <person name="Chen H."/>
        </authorList>
    </citation>
    <scope>NUCLEOTIDE SEQUENCE</scope>
    <source>
        <strain evidence="2">P2K</strain>
    </source>
</reference>
<dbReference type="SUPFAM" id="SSF141571">
    <property type="entry name" value="Pentapeptide repeat-like"/>
    <property type="match status" value="3"/>
</dbReference>
<dbReference type="InterPro" id="IPR001646">
    <property type="entry name" value="5peptide_repeat"/>
</dbReference>
<protein>
    <submittedName>
        <fullName evidence="2">Pentapeptide repeat-containing protein</fullName>
    </submittedName>
</protein>
<evidence type="ECO:0000313" key="3">
    <source>
        <dbReference type="Proteomes" id="UP001165498"/>
    </source>
</evidence>
<accession>A0ABT1QTE2</accession>
<dbReference type="InterPro" id="IPR051082">
    <property type="entry name" value="Pentapeptide-BTB/POZ_domain"/>
</dbReference>
<dbReference type="Proteomes" id="UP001165498">
    <property type="component" value="Unassembled WGS sequence"/>
</dbReference>
<name>A0ABT1QTE2_9GAMM</name>
<keyword evidence="3" id="KW-1185">Reference proteome</keyword>
<evidence type="ECO:0000313" key="2">
    <source>
        <dbReference type="EMBL" id="MCQ4165560.1"/>
    </source>
</evidence>